<feature type="transmembrane region" description="Helical" evidence="1">
    <location>
        <begin position="126"/>
        <end position="145"/>
    </location>
</feature>
<keyword evidence="1" id="KW-0812">Transmembrane</keyword>
<keyword evidence="1" id="KW-1133">Transmembrane helix</keyword>
<feature type="transmembrane region" description="Helical" evidence="1">
    <location>
        <begin position="98"/>
        <end position="114"/>
    </location>
</feature>
<feature type="transmembrane region" description="Helical" evidence="1">
    <location>
        <begin position="359"/>
        <end position="376"/>
    </location>
</feature>
<name>A0A0D0I4L9_9PSED</name>
<dbReference type="RefSeq" id="WP_042556841.1">
    <property type="nucleotide sequence ID" value="NZ_JXQW01000125.1"/>
</dbReference>
<organism evidence="2 3">
    <name type="scientific">Pseudomonas fulva</name>
    <dbReference type="NCBI Taxonomy" id="47880"/>
    <lineage>
        <taxon>Bacteria</taxon>
        <taxon>Pseudomonadati</taxon>
        <taxon>Pseudomonadota</taxon>
        <taxon>Gammaproteobacteria</taxon>
        <taxon>Pseudomonadales</taxon>
        <taxon>Pseudomonadaceae</taxon>
        <taxon>Pseudomonas</taxon>
    </lineage>
</organism>
<proteinExistence type="predicted"/>
<accession>A0A0D0I4L9</accession>
<sequence>MFKQFLAYRNLLLILFVLNSACFFLTDDKKAGIPYLRELYLLGVVGSAAALFLVWKRVYQSKTSLWIIFMGLVLPVTSAIMAELNFDQPFIYGLLEERRSFAYLVFFPALFLLIKTAPTQKHLETFFLYSGLACAFVGYCYYFGIIPENAGVSFTVDAKDAGEVLLRPNRFRIGSSYVTICAFMLMYSMKERISLLKVVTLLFFASYLWLVLQTRQTMIIWCLAGLWIFRDRIDSLIKLGLLAATILVASYFIFPEFYYEQFAKFEALLDEATTGPGVRDTTTAIIIGAVADNWYIGMGSLSLQWKGGFGALYNPHFYLSDVGIFGVYYRYGFLTPLIALIFYAGYLRIMKRCPQKGPLLNAFQLVFWFQMLNMFLSNSLMYGGDVLGIGAACFLYFSRAYATEKSPTRELRGTRHDKLQYRDHQLE</sequence>
<reference evidence="2 3" key="1">
    <citation type="submission" date="2014-12" db="EMBL/GenBank/DDBJ databases">
        <title>16Stimator: statistical estimation of ribosomal gene copy numbers from draft genome assemblies.</title>
        <authorList>
            <person name="Perisin M.A."/>
            <person name="Vetter M."/>
            <person name="Gilbert J.A."/>
            <person name="Bergelson J."/>
        </authorList>
    </citation>
    <scope>NUCLEOTIDE SEQUENCE [LARGE SCALE GENOMIC DNA]</scope>
    <source>
        <strain evidence="2 3">MEJ086</strain>
    </source>
</reference>
<evidence type="ECO:0000256" key="1">
    <source>
        <dbReference type="SAM" id="Phobius"/>
    </source>
</evidence>
<dbReference type="Proteomes" id="UP000032068">
    <property type="component" value="Unassembled WGS sequence"/>
</dbReference>
<protein>
    <submittedName>
        <fullName evidence="2">Uncharacterized protein</fullName>
    </submittedName>
</protein>
<gene>
    <name evidence="2" type="ORF">RU08_26250</name>
</gene>
<evidence type="ECO:0000313" key="2">
    <source>
        <dbReference type="EMBL" id="KIP87857.1"/>
    </source>
</evidence>
<feature type="transmembrane region" description="Helical" evidence="1">
    <location>
        <begin position="233"/>
        <end position="254"/>
    </location>
</feature>
<feature type="transmembrane region" description="Helical" evidence="1">
    <location>
        <begin position="65"/>
        <end position="86"/>
    </location>
</feature>
<dbReference type="EMBL" id="JXQW01000125">
    <property type="protein sequence ID" value="KIP87857.1"/>
    <property type="molecule type" value="Genomic_DNA"/>
</dbReference>
<evidence type="ECO:0000313" key="3">
    <source>
        <dbReference type="Proteomes" id="UP000032068"/>
    </source>
</evidence>
<feature type="transmembrane region" description="Helical" evidence="1">
    <location>
        <begin position="39"/>
        <end position="58"/>
    </location>
</feature>
<comment type="caution">
    <text evidence="2">The sequence shown here is derived from an EMBL/GenBank/DDBJ whole genome shotgun (WGS) entry which is preliminary data.</text>
</comment>
<dbReference type="AlphaFoldDB" id="A0A0D0I4L9"/>
<feature type="transmembrane region" description="Helical" evidence="1">
    <location>
        <begin position="382"/>
        <end position="402"/>
    </location>
</feature>
<dbReference type="OrthoDB" id="6761315at2"/>
<feature type="transmembrane region" description="Helical" evidence="1">
    <location>
        <begin position="328"/>
        <end position="347"/>
    </location>
</feature>
<keyword evidence="1" id="KW-0472">Membrane</keyword>
<feature type="transmembrane region" description="Helical" evidence="1">
    <location>
        <begin position="193"/>
        <end position="212"/>
    </location>
</feature>